<comment type="subcellular location">
    <subcellularLocation>
        <location evidence="1">Nucleus</location>
    </subcellularLocation>
</comment>
<evidence type="ECO:0000256" key="3">
    <source>
        <dbReference type="ARBA" id="ARBA00022679"/>
    </source>
</evidence>
<keyword evidence="2" id="KW-0328">Glycosyltransferase</keyword>
<comment type="caution">
    <text evidence="7">The sequence shown here is derived from an EMBL/GenBank/DDBJ whole genome shotgun (WGS) entry which is preliminary data.</text>
</comment>
<reference evidence="7" key="1">
    <citation type="submission" date="2018-11" db="EMBL/GenBank/DDBJ databases">
        <authorList>
            <person name="Alioto T."/>
            <person name="Alioto T."/>
        </authorList>
    </citation>
    <scope>NUCLEOTIDE SEQUENCE</scope>
</reference>
<dbReference type="PANTHER" id="PTHR14453">
    <property type="entry name" value="PARP/ZINC FINGER CCCH TYPE DOMAIN CONTAINING PROTEIN"/>
    <property type="match status" value="1"/>
</dbReference>
<dbReference type="PANTHER" id="PTHR14453:SF67">
    <property type="entry name" value="POLY [ADP-RIBOSE] POLYMERASE"/>
    <property type="match status" value="1"/>
</dbReference>
<keyword evidence="8" id="KW-1185">Reference proteome</keyword>
<keyword evidence="3" id="KW-0808">Transferase</keyword>
<evidence type="ECO:0000256" key="2">
    <source>
        <dbReference type="ARBA" id="ARBA00022676"/>
    </source>
</evidence>
<sequence length="321" mass="36749">MDNLYRDENMHGIEKKTYWEIYGMKCFPYKGKRKYSPCINQMFDGGIVLKNDVFGLSIRQFEREFKHCLERRRKNEQTIINIRFPVKTSNEYIEYLETFNGGVSQAILKKGGSELSKLLSVPAAKKEMRNEGVATTIAGRNFSCDFIIHINMEDSHVDLKAKFKTVLEKVDELDKKSVALPALGAGISYSVDKVAEYLFEALVSFQRKTFDISEVHVVIYEKDKLSQFLAAMQNCIQSQSNQSQGLFSKFKGMFGYGERKAVSTKQWKVSKMPSSVLNLVVYAKKQNDADSALRSLEESLINDYKEKVIEDPVIKDLSKDQ</sequence>
<dbReference type="GO" id="GO:0016757">
    <property type="term" value="F:glycosyltransferase activity"/>
    <property type="evidence" value="ECO:0007669"/>
    <property type="project" value="UniProtKB-KW"/>
</dbReference>
<dbReference type="AlphaFoldDB" id="A0A8B6CM28"/>
<evidence type="ECO:0000256" key="4">
    <source>
        <dbReference type="ARBA" id="ARBA00023027"/>
    </source>
</evidence>
<dbReference type="InterPro" id="IPR043472">
    <property type="entry name" value="Macro_dom-like"/>
</dbReference>
<dbReference type="SUPFAM" id="SSF52949">
    <property type="entry name" value="Macro domain-like"/>
    <property type="match status" value="1"/>
</dbReference>
<dbReference type="InterPro" id="IPR002589">
    <property type="entry name" value="Macro_dom"/>
</dbReference>
<feature type="non-terminal residue" evidence="7">
    <location>
        <position position="321"/>
    </location>
</feature>
<organism evidence="7 8">
    <name type="scientific">Mytilus galloprovincialis</name>
    <name type="common">Mediterranean mussel</name>
    <dbReference type="NCBI Taxonomy" id="29158"/>
    <lineage>
        <taxon>Eukaryota</taxon>
        <taxon>Metazoa</taxon>
        <taxon>Spiralia</taxon>
        <taxon>Lophotrochozoa</taxon>
        <taxon>Mollusca</taxon>
        <taxon>Bivalvia</taxon>
        <taxon>Autobranchia</taxon>
        <taxon>Pteriomorphia</taxon>
        <taxon>Mytilida</taxon>
        <taxon>Mytiloidea</taxon>
        <taxon>Mytilidae</taxon>
        <taxon>Mytilinae</taxon>
        <taxon>Mytilus</taxon>
    </lineage>
</organism>
<evidence type="ECO:0000313" key="7">
    <source>
        <dbReference type="EMBL" id="VDI06298.1"/>
    </source>
</evidence>
<evidence type="ECO:0000313" key="8">
    <source>
        <dbReference type="Proteomes" id="UP000596742"/>
    </source>
</evidence>
<dbReference type="Pfam" id="PF01661">
    <property type="entry name" value="Macro"/>
    <property type="match status" value="1"/>
</dbReference>
<protein>
    <recommendedName>
        <fullName evidence="6">Macro domain-containing protein</fullName>
    </recommendedName>
</protein>
<dbReference type="Gene3D" id="3.40.220.10">
    <property type="entry name" value="Leucine Aminopeptidase, subunit E, domain 1"/>
    <property type="match status" value="1"/>
</dbReference>
<gene>
    <name evidence="7" type="ORF">MGAL_10B061098</name>
</gene>
<dbReference type="OrthoDB" id="6144392at2759"/>
<keyword evidence="5" id="KW-0539">Nucleus</keyword>
<evidence type="ECO:0000256" key="5">
    <source>
        <dbReference type="ARBA" id="ARBA00023242"/>
    </source>
</evidence>
<dbReference type="GO" id="GO:0005737">
    <property type="term" value="C:cytoplasm"/>
    <property type="evidence" value="ECO:0007669"/>
    <property type="project" value="TreeGrafter"/>
</dbReference>
<dbReference type="EMBL" id="UYJE01001908">
    <property type="protein sequence ID" value="VDI06298.1"/>
    <property type="molecule type" value="Genomic_DNA"/>
</dbReference>
<evidence type="ECO:0000256" key="1">
    <source>
        <dbReference type="ARBA" id="ARBA00004123"/>
    </source>
</evidence>
<accession>A0A8B6CM28</accession>
<dbReference type="PROSITE" id="PS51154">
    <property type="entry name" value="MACRO"/>
    <property type="match status" value="1"/>
</dbReference>
<dbReference type="Proteomes" id="UP000596742">
    <property type="component" value="Unassembled WGS sequence"/>
</dbReference>
<dbReference type="GO" id="GO:0005634">
    <property type="term" value="C:nucleus"/>
    <property type="evidence" value="ECO:0007669"/>
    <property type="project" value="UniProtKB-SubCell"/>
</dbReference>
<dbReference type="GO" id="GO:0003714">
    <property type="term" value="F:transcription corepressor activity"/>
    <property type="evidence" value="ECO:0007669"/>
    <property type="project" value="TreeGrafter"/>
</dbReference>
<keyword evidence="4" id="KW-0520">NAD</keyword>
<evidence type="ECO:0000259" key="6">
    <source>
        <dbReference type="PROSITE" id="PS51154"/>
    </source>
</evidence>
<name>A0A8B6CM28_MYTGA</name>
<proteinExistence type="predicted"/>
<feature type="domain" description="Macro" evidence="6">
    <location>
        <begin position="33"/>
        <end position="236"/>
    </location>
</feature>
<dbReference type="InterPro" id="IPR052056">
    <property type="entry name" value="Mono-ARTD/PARP"/>
</dbReference>
<dbReference type="GO" id="GO:0010629">
    <property type="term" value="P:negative regulation of gene expression"/>
    <property type="evidence" value="ECO:0007669"/>
    <property type="project" value="TreeGrafter"/>
</dbReference>